<dbReference type="GO" id="GO:0006334">
    <property type="term" value="P:nucleosome assembly"/>
    <property type="evidence" value="ECO:0007669"/>
    <property type="project" value="InterPro"/>
</dbReference>
<dbReference type="GO" id="GO:0000786">
    <property type="term" value="C:nucleosome"/>
    <property type="evidence" value="ECO:0007669"/>
    <property type="project" value="InterPro"/>
</dbReference>
<dbReference type="PROSITE" id="PS51504">
    <property type="entry name" value="H15"/>
    <property type="match status" value="1"/>
</dbReference>
<dbReference type="SUPFAM" id="SSF46785">
    <property type="entry name" value="Winged helix' DNA-binding domain"/>
    <property type="match status" value="1"/>
</dbReference>
<keyword evidence="4" id="KW-1185">Reference proteome</keyword>
<comment type="caution">
    <text evidence="3">The sequence shown here is derived from an EMBL/GenBank/DDBJ whole genome shotgun (WGS) entry which is preliminary data.</text>
</comment>
<dbReference type="Proteomes" id="UP001054837">
    <property type="component" value="Unassembled WGS sequence"/>
</dbReference>
<evidence type="ECO:0000256" key="1">
    <source>
        <dbReference type="SAM" id="MobiDB-lite"/>
    </source>
</evidence>
<organism evidence="3 4">
    <name type="scientific">Caerostris darwini</name>
    <dbReference type="NCBI Taxonomy" id="1538125"/>
    <lineage>
        <taxon>Eukaryota</taxon>
        <taxon>Metazoa</taxon>
        <taxon>Ecdysozoa</taxon>
        <taxon>Arthropoda</taxon>
        <taxon>Chelicerata</taxon>
        <taxon>Arachnida</taxon>
        <taxon>Araneae</taxon>
        <taxon>Araneomorphae</taxon>
        <taxon>Entelegynae</taxon>
        <taxon>Araneoidea</taxon>
        <taxon>Araneidae</taxon>
        <taxon>Caerostris</taxon>
    </lineage>
</organism>
<name>A0AAV4RJ91_9ARAC</name>
<evidence type="ECO:0000259" key="2">
    <source>
        <dbReference type="PROSITE" id="PS51504"/>
    </source>
</evidence>
<proteinExistence type="predicted"/>
<dbReference type="EMBL" id="BPLQ01006296">
    <property type="protein sequence ID" value="GIY21382.1"/>
    <property type="molecule type" value="Genomic_DNA"/>
</dbReference>
<protein>
    <recommendedName>
        <fullName evidence="2">H15 domain-containing protein</fullName>
    </recommendedName>
</protein>
<reference evidence="3 4" key="1">
    <citation type="submission" date="2021-06" db="EMBL/GenBank/DDBJ databases">
        <title>Caerostris darwini draft genome.</title>
        <authorList>
            <person name="Kono N."/>
            <person name="Arakawa K."/>
        </authorList>
    </citation>
    <scope>NUCLEOTIDE SEQUENCE [LARGE SCALE GENOMIC DNA]</scope>
</reference>
<feature type="domain" description="H15" evidence="2">
    <location>
        <begin position="7"/>
        <end position="82"/>
    </location>
</feature>
<dbReference type="InterPro" id="IPR036390">
    <property type="entry name" value="WH_DNA-bd_sf"/>
</dbReference>
<feature type="region of interest" description="Disordered" evidence="1">
    <location>
        <begin position="81"/>
        <end position="139"/>
    </location>
</feature>
<sequence>MNSSPNDKKRKSSMERNKIRRWILMAVSNIKGNIGATIFHIRKFLDSKQNGISNKPEMKLMLKKLLESGYLVKNEGKYKVKNLKKKSTGKEKQKVKSDSKRIKGRHMKNRRPESKKAKQIAKKKALKQQVSFPKLEQLA</sequence>
<evidence type="ECO:0000313" key="4">
    <source>
        <dbReference type="Proteomes" id="UP001054837"/>
    </source>
</evidence>
<dbReference type="GO" id="GO:0003677">
    <property type="term" value="F:DNA binding"/>
    <property type="evidence" value="ECO:0007669"/>
    <property type="project" value="InterPro"/>
</dbReference>
<gene>
    <name evidence="3" type="primary">AVEN_103392_1</name>
    <name evidence="3" type="ORF">CDAR_202111</name>
</gene>
<evidence type="ECO:0000313" key="3">
    <source>
        <dbReference type="EMBL" id="GIY21382.1"/>
    </source>
</evidence>
<dbReference type="AlphaFoldDB" id="A0AAV4RJ91"/>
<accession>A0AAV4RJ91</accession>
<feature type="compositionally biased region" description="Basic residues" evidence="1">
    <location>
        <begin position="117"/>
        <end position="126"/>
    </location>
</feature>
<dbReference type="InterPro" id="IPR005818">
    <property type="entry name" value="Histone_H1/H5_H15"/>
</dbReference>
<feature type="compositionally biased region" description="Basic and acidic residues" evidence="1">
    <location>
        <begin position="88"/>
        <end position="101"/>
    </location>
</feature>